<reference evidence="1 2" key="1">
    <citation type="submission" date="2018-03" db="EMBL/GenBank/DDBJ databases">
        <title>Bioinformatic expansion and discovery of thiopeptide antibiotics.</title>
        <authorList>
            <person name="Schwalen C.J."/>
            <person name="Hudson G.A."/>
            <person name="Mitchell D.A."/>
        </authorList>
    </citation>
    <scope>NUCLEOTIDE SEQUENCE [LARGE SCALE GENOMIC DNA]</scope>
    <source>
        <strain evidence="1 2">ATCC 21389</strain>
    </source>
</reference>
<accession>A0A2V4NMD4</accession>
<proteinExistence type="predicted"/>
<dbReference type="SUPFAM" id="SSF52374">
    <property type="entry name" value="Nucleotidylyl transferase"/>
    <property type="match status" value="1"/>
</dbReference>
<gene>
    <name evidence="1" type="ORF">C7C46_05700</name>
</gene>
<dbReference type="OrthoDB" id="3337847at2"/>
<dbReference type="InterPro" id="IPR014729">
    <property type="entry name" value="Rossmann-like_a/b/a_fold"/>
</dbReference>
<evidence type="ECO:0000313" key="1">
    <source>
        <dbReference type="EMBL" id="PYC86603.1"/>
    </source>
</evidence>
<dbReference type="AlphaFoldDB" id="A0A2V4NMD4"/>
<organism evidence="1 2">
    <name type="scientific">Streptomyces tateyamensis</name>
    <dbReference type="NCBI Taxonomy" id="565073"/>
    <lineage>
        <taxon>Bacteria</taxon>
        <taxon>Bacillati</taxon>
        <taxon>Actinomycetota</taxon>
        <taxon>Actinomycetes</taxon>
        <taxon>Kitasatosporales</taxon>
        <taxon>Streptomycetaceae</taxon>
        <taxon>Streptomyces</taxon>
    </lineage>
</organism>
<dbReference type="RefSeq" id="WP_110666354.1">
    <property type="nucleotide sequence ID" value="NZ_PYBW01000019.1"/>
</dbReference>
<protein>
    <submittedName>
        <fullName evidence="1">Uncharacterized protein</fullName>
    </submittedName>
</protein>
<dbReference type="EMBL" id="PYBW01000019">
    <property type="protein sequence ID" value="PYC86603.1"/>
    <property type="molecule type" value="Genomic_DNA"/>
</dbReference>
<comment type="caution">
    <text evidence="1">The sequence shown here is derived from an EMBL/GenBank/DDBJ whole genome shotgun (WGS) entry which is preliminary data.</text>
</comment>
<sequence>MTPQPLPVTEDWVAKSLGPLTRRFTHHDQLQAVLPLEADRPLAVVTGFGPTNAPTAGTLSVMLGVIELQRYLRVPMTVIVSELGAWNSRNVSWSQLTDVRDQMFAFMRVIGLDSQAGIAPVQLRSHIDQANLVRCGRIARFLSRQDFLDHHEDLVDLYQDHGLLGSEVGLTIDALYTVADILGPAEEGAARVLMLSGLEESYFTELSRLVLQRQREAGDLSLGWQLDLGALYFRVLEGLGGYPKMSKSIPASGIHLGMPDDEIAGRILADDEASQRPLLSAIELSSGWTMVEIDHARATYQRRRQEPAGWTLSKQRFAETFATYAKIWRECGR</sequence>
<keyword evidence="2" id="KW-1185">Reference proteome</keyword>
<dbReference type="Gene3D" id="3.40.50.620">
    <property type="entry name" value="HUPs"/>
    <property type="match status" value="1"/>
</dbReference>
<evidence type="ECO:0000313" key="2">
    <source>
        <dbReference type="Proteomes" id="UP000248039"/>
    </source>
</evidence>
<name>A0A2V4NMD4_9ACTN</name>
<dbReference type="Proteomes" id="UP000248039">
    <property type="component" value="Unassembled WGS sequence"/>
</dbReference>